<gene>
    <name evidence="6" type="ORF">HPTL_0142</name>
</gene>
<dbReference type="GO" id="GO:0030272">
    <property type="term" value="F:5-formyltetrahydrofolate cyclo-ligase activity"/>
    <property type="evidence" value="ECO:0007669"/>
    <property type="project" value="UniProtKB-EC"/>
</dbReference>
<comment type="catalytic activity">
    <reaction evidence="5">
        <text>(6S)-5-formyl-5,6,7,8-tetrahydrofolate + ATP = (6R)-5,10-methenyltetrahydrofolate + ADP + phosphate</text>
        <dbReference type="Rhea" id="RHEA:10488"/>
        <dbReference type="ChEBI" id="CHEBI:30616"/>
        <dbReference type="ChEBI" id="CHEBI:43474"/>
        <dbReference type="ChEBI" id="CHEBI:57455"/>
        <dbReference type="ChEBI" id="CHEBI:57457"/>
        <dbReference type="ChEBI" id="CHEBI:456216"/>
        <dbReference type="EC" id="6.3.3.2"/>
    </reaction>
</comment>
<sequence length="205" mass="23114">MNDETRTIVPDGADRATIRRHFLRLRRELSREDWQAKNAALCAHLAQWWTQWGARRTPRWVGLYWPMKGEPDVRPVFAAWRWRALPAAVAPHAPLVFRPWQDGAPMIDDCYGIPTPECAETVCPEVLIVPLVAFDRRGYRLGYGGGFYDRTLAAWRAEGWQGIAVGVGFAFAALPDLHPEAHDVAMDVVVSDAGVVLDRSEGVRR</sequence>
<dbReference type="NCBIfam" id="TIGR02727">
    <property type="entry name" value="MTHFS_bact"/>
    <property type="match status" value="1"/>
</dbReference>
<proteinExistence type="inferred from homology"/>
<keyword evidence="7" id="KW-1185">Reference proteome</keyword>
<dbReference type="RefSeq" id="WP_170141229.1">
    <property type="nucleotide sequence ID" value="NZ_AP018558.1"/>
</dbReference>
<dbReference type="InterPro" id="IPR024185">
    <property type="entry name" value="FTHF_cligase-like_sf"/>
</dbReference>
<evidence type="ECO:0000256" key="4">
    <source>
        <dbReference type="PIRSR" id="PIRSR006806-1"/>
    </source>
</evidence>
<evidence type="ECO:0000256" key="1">
    <source>
        <dbReference type="ARBA" id="ARBA00010638"/>
    </source>
</evidence>
<keyword evidence="2 4" id="KW-0547">Nucleotide-binding</keyword>
<keyword evidence="5" id="KW-0460">Magnesium</keyword>
<reference evidence="6 7" key="1">
    <citation type="submission" date="2018-04" db="EMBL/GenBank/DDBJ databases">
        <title>Complete genome sequence of Hydrogenophilus thermoluteolus TH-1.</title>
        <authorList>
            <person name="Arai H."/>
        </authorList>
    </citation>
    <scope>NUCLEOTIDE SEQUENCE [LARGE SCALE GENOMIC DNA]</scope>
    <source>
        <strain evidence="6 7">TH-1</strain>
    </source>
</reference>
<organism evidence="6 7">
    <name type="scientific">Hydrogenophilus thermoluteolus</name>
    <name type="common">Pseudomonas hydrogenothermophila</name>
    <dbReference type="NCBI Taxonomy" id="297"/>
    <lineage>
        <taxon>Bacteria</taxon>
        <taxon>Pseudomonadati</taxon>
        <taxon>Pseudomonadota</taxon>
        <taxon>Hydrogenophilia</taxon>
        <taxon>Hydrogenophilales</taxon>
        <taxon>Hydrogenophilaceae</taxon>
        <taxon>Hydrogenophilus</taxon>
    </lineage>
</organism>
<dbReference type="AlphaFoldDB" id="A0A2Z6DVF6"/>
<dbReference type="EC" id="6.3.3.2" evidence="5"/>
<accession>A0A2Z6DVF6</accession>
<feature type="binding site" evidence="4">
    <location>
        <begin position="15"/>
        <end position="19"/>
    </location>
    <ligand>
        <name>ATP</name>
        <dbReference type="ChEBI" id="CHEBI:30616"/>
    </ligand>
</feature>
<dbReference type="KEGG" id="htl:HPTL_0142"/>
<evidence type="ECO:0000256" key="3">
    <source>
        <dbReference type="ARBA" id="ARBA00022840"/>
    </source>
</evidence>
<dbReference type="EMBL" id="AP018558">
    <property type="protein sequence ID" value="BBD76412.1"/>
    <property type="molecule type" value="Genomic_DNA"/>
</dbReference>
<dbReference type="GO" id="GO:0035999">
    <property type="term" value="P:tetrahydrofolate interconversion"/>
    <property type="evidence" value="ECO:0007669"/>
    <property type="project" value="TreeGrafter"/>
</dbReference>
<evidence type="ECO:0000256" key="2">
    <source>
        <dbReference type="ARBA" id="ARBA00022741"/>
    </source>
</evidence>
<dbReference type="Gene3D" id="3.40.50.10420">
    <property type="entry name" value="NagB/RpiA/CoA transferase-like"/>
    <property type="match status" value="1"/>
</dbReference>
<keyword evidence="6" id="KW-0436">Ligase</keyword>
<comment type="similarity">
    <text evidence="1 5">Belongs to the 5-formyltetrahydrofolate cyclo-ligase family.</text>
</comment>
<keyword evidence="5" id="KW-0479">Metal-binding</keyword>
<evidence type="ECO:0000256" key="5">
    <source>
        <dbReference type="RuleBase" id="RU361279"/>
    </source>
</evidence>
<dbReference type="InterPro" id="IPR002698">
    <property type="entry name" value="FTHF_cligase"/>
</dbReference>
<dbReference type="InterPro" id="IPR037171">
    <property type="entry name" value="NagB/RpiA_transferase-like"/>
</dbReference>
<dbReference type="PIRSF" id="PIRSF006806">
    <property type="entry name" value="FTHF_cligase"/>
    <property type="match status" value="1"/>
</dbReference>
<name>A0A2Z6DVF6_HYDTE</name>
<protein>
    <recommendedName>
        <fullName evidence="5">5-formyltetrahydrofolate cyclo-ligase</fullName>
        <ecNumber evidence="5">6.3.3.2</ecNumber>
    </recommendedName>
</protein>
<dbReference type="GO" id="GO:0046872">
    <property type="term" value="F:metal ion binding"/>
    <property type="evidence" value="ECO:0007669"/>
    <property type="project" value="UniProtKB-KW"/>
</dbReference>
<dbReference type="Proteomes" id="UP000262004">
    <property type="component" value="Chromosome"/>
</dbReference>
<evidence type="ECO:0000313" key="7">
    <source>
        <dbReference type="Proteomes" id="UP000262004"/>
    </source>
</evidence>
<dbReference type="Pfam" id="PF01812">
    <property type="entry name" value="5-FTHF_cyc-lig"/>
    <property type="match status" value="1"/>
</dbReference>
<dbReference type="SUPFAM" id="SSF100950">
    <property type="entry name" value="NagB/RpiA/CoA transferase-like"/>
    <property type="match status" value="1"/>
</dbReference>
<evidence type="ECO:0000313" key="6">
    <source>
        <dbReference type="EMBL" id="BBD76412.1"/>
    </source>
</evidence>
<dbReference type="PANTHER" id="PTHR23407">
    <property type="entry name" value="ATPASE INHIBITOR/5-FORMYLTETRAHYDROFOLATE CYCLO-LIGASE"/>
    <property type="match status" value="1"/>
</dbReference>
<dbReference type="GO" id="GO:0009396">
    <property type="term" value="P:folic acid-containing compound biosynthetic process"/>
    <property type="evidence" value="ECO:0007669"/>
    <property type="project" value="TreeGrafter"/>
</dbReference>
<dbReference type="PANTHER" id="PTHR23407:SF1">
    <property type="entry name" value="5-FORMYLTETRAHYDROFOLATE CYCLO-LIGASE"/>
    <property type="match status" value="1"/>
</dbReference>
<dbReference type="GO" id="GO:0005524">
    <property type="term" value="F:ATP binding"/>
    <property type="evidence" value="ECO:0007669"/>
    <property type="project" value="UniProtKB-KW"/>
</dbReference>
<feature type="binding site" evidence="4">
    <location>
        <begin position="140"/>
        <end position="148"/>
    </location>
    <ligand>
        <name>ATP</name>
        <dbReference type="ChEBI" id="CHEBI:30616"/>
    </ligand>
</feature>
<keyword evidence="3 4" id="KW-0067">ATP-binding</keyword>
<feature type="binding site" evidence="4">
    <location>
        <position position="70"/>
    </location>
    <ligand>
        <name>substrate</name>
    </ligand>
</feature>
<comment type="cofactor">
    <cofactor evidence="5">
        <name>Mg(2+)</name>
        <dbReference type="ChEBI" id="CHEBI:18420"/>
    </cofactor>
</comment>